<dbReference type="PANTHER" id="PTHR35893:SF3">
    <property type="entry name" value="INNER MEMBRANE PROTEIN"/>
    <property type="match status" value="1"/>
</dbReference>
<protein>
    <recommendedName>
        <fullName evidence="3">DUF883 domain-containing protein</fullName>
    </recommendedName>
</protein>
<keyword evidence="2" id="KW-0812">Transmembrane</keyword>
<reference evidence="4" key="1">
    <citation type="submission" date="2016-04" db="EMBL/GenBank/DDBJ databases">
        <authorList>
            <person name="Evans L.H."/>
            <person name="Alamgir A."/>
            <person name="Owens N."/>
            <person name="Weber N.D."/>
            <person name="Virtaneva K."/>
            <person name="Barbian K."/>
            <person name="Babar A."/>
            <person name="Rosenke K."/>
        </authorList>
    </citation>
    <scope>NUCLEOTIDE SEQUENCE</scope>
    <source>
        <strain evidence="4">86</strain>
    </source>
</reference>
<evidence type="ECO:0000256" key="2">
    <source>
        <dbReference type="SAM" id="Phobius"/>
    </source>
</evidence>
<evidence type="ECO:0000259" key="3">
    <source>
        <dbReference type="Pfam" id="PF19029"/>
    </source>
</evidence>
<gene>
    <name evidence="4" type="ORF">KL86APRO_12596</name>
</gene>
<name>A0A212KCU8_9PROT</name>
<proteinExistence type="predicted"/>
<organism evidence="4">
    <name type="scientific">uncultured Alphaproteobacteria bacterium</name>
    <dbReference type="NCBI Taxonomy" id="91750"/>
    <lineage>
        <taxon>Bacteria</taxon>
        <taxon>Pseudomonadati</taxon>
        <taxon>Pseudomonadota</taxon>
        <taxon>Alphaproteobacteria</taxon>
        <taxon>environmental samples</taxon>
    </lineage>
</organism>
<feature type="domain" description="DUF883" evidence="3">
    <location>
        <begin position="80"/>
        <end position="103"/>
    </location>
</feature>
<dbReference type="AlphaFoldDB" id="A0A212KCU8"/>
<accession>A0A212KCU8</accession>
<dbReference type="EMBL" id="FLUO01000001">
    <property type="protein sequence ID" value="SBW09447.1"/>
    <property type="molecule type" value="Genomic_DNA"/>
</dbReference>
<keyword evidence="2" id="KW-0472">Membrane</keyword>
<dbReference type="InterPro" id="IPR043605">
    <property type="entry name" value="DUF883_C"/>
</dbReference>
<dbReference type="InterPro" id="IPR010279">
    <property type="entry name" value="YqjD/ElaB"/>
</dbReference>
<evidence type="ECO:0000256" key="1">
    <source>
        <dbReference type="SAM" id="Coils"/>
    </source>
</evidence>
<feature type="transmembrane region" description="Helical" evidence="2">
    <location>
        <begin position="85"/>
        <end position="103"/>
    </location>
</feature>
<keyword evidence="1" id="KW-0175">Coiled coil</keyword>
<dbReference type="PANTHER" id="PTHR35893">
    <property type="entry name" value="INNER MEMBRANE PROTEIN-RELATED"/>
    <property type="match status" value="1"/>
</dbReference>
<dbReference type="Pfam" id="PF19029">
    <property type="entry name" value="DUF883_C"/>
    <property type="match status" value="1"/>
</dbReference>
<feature type="coiled-coil region" evidence="1">
    <location>
        <begin position="12"/>
        <end position="76"/>
    </location>
</feature>
<sequence>MANASTAESAGTDDLIKQINEIRADIAKLNKVIGNLGESSAADLKGQAKERMNRLTEATEEELRALRERADVAGRKLTESVREQPFAAVGIAAGVGFLIALLMRK</sequence>
<evidence type="ECO:0000313" key="4">
    <source>
        <dbReference type="EMBL" id="SBW09447.1"/>
    </source>
</evidence>
<keyword evidence="2" id="KW-1133">Transmembrane helix</keyword>
<dbReference type="GO" id="GO:0043022">
    <property type="term" value="F:ribosome binding"/>
    <property type="evidence" value="ECO:0007669"/>
    <property type="project" value="InterPro"/>
</dbReference>